<reference evidence="2" key="1">
    <citation type="submission" date="2015-01" db="EMBL/GenBank/DDBJ databases">
        <title>The Genome Sequence of Cladophialophora bantiana CBS 173.52.</title>
        <authorList>
            <consortium name="The Broad Institute Genomics Platform"/>
            <person name="Cuomo C."/>
            <person name="de Hoog S."/>
            <person name="Gorbushina A."/>
            <person name="Stielow B."/>
            <person name="Teixiera M."/>
            <person name="Abouelleil A."/>
            <person name="Chapman S.B."/>
            <person name="Priest M."/>
            <person name="Young S.K."/>
            <person name="Wortman J."/>
            <person name="Nusbaum C."/>
            <person name="Birren B."/>
        </authorList>
    </citation>
    <scope>NUCLEOTIDE SEQUENCE [LARGE SCALE GENOMIC DNA]</scope>
    <source>
        <strain evidence="2">CBS 173.52</strain>
    </source>
</reference>
<dbReference type="Proteomes" id="UP000053789">
    <property type="component" value="Unassembled WGS sequence"/>
</dbReference>
<dbReference type="OrthoDB" id="2663223at2759"/>
<keyword evidence="3" id="KW-1185">Reference proteome</keyword>
<dbReference type="RefSeq" id="XP_016614264.1">
    <property type="nucleotide sequence ID" value="XM_016769628.1"/>
</dbReference>
<dbReference type="VEuPathDB" id="FungiDB:Z519_11920"/>
<dbReference type="AlphaFoldDB" id="A0A0D2H9P5"/>
<sequence>MAINAWILDTGSEIHVVNDRSRLFDVQPLSTGLKVVAGTGTCDADEAGSVNLKVRTPSGNRTITLKGVKYIPRFKDERRLCHVSTPKASTSTTRLVN</sequence>
<name>A0A0D2H9P5_CLAB1</name>
<evidence type="ECO:0000313" key="2">
    <source>
        <dbReference type="EMBL" id="KIW87595.1"/>
    </source>
</evidence>
<dbReference type="HOGENOM" id="CLU_2346506_0_0_1"/>
<accession>A0A0D2H9P5</accession>
<evidence type="ECO:0000313" key="3">
    <source>
        <dbReference type="Proteomes" id="UP000053789"/>
    </source>
</evidence>
<organism evidence="2 3">
    <name type="scientific">Cladophialophora bantiana (strain ATCC 10958 / CBS 173.52 / CDC B-1940 / NIH 8579)</name>
    <name type="common">Xylohypha bantiana</name>
    <dbReference type="NCBI Taxonomy" id="1442370"/>
    <lineage>
        <taxon>Eukaryota</taxon>
        <taxon>Fungi</taxon>
        <taxon>Dikarya</taxon>
        <taxon>Ascomycota</taxon>
        <taxon>Pezizomycotina</taxon>
        <taxon>Eurotiomycetes</taxon>
        <taxon>Chaetothyriomycetidae</taxon>
        <taxon>Chaetothyriales</taxon>
        <taxon>Herpotrichiellaceae</taxon>
        <taxon>Cladophialophora</taxon>
    </lineage>
</organism>
<evidence type="ECO:0000259" key="1">
    <source>
        <dbReference type="Pfam" id="PF22936"/>
    </source>
</evidence>
<proteinExistence type="predicted"/>
<protein>
    <recommendedName>
        <fullName evidence="1">Retrovirus-related Pol polyprotein from transposon TNT 1-94-like beta-barrel domain-containing protein</fullName>
    </recommendedName>
</protein>
<dbReference type="InterPro" id="IPR054722">
    <property type="entry name" value="PolX-like_BBD"/>
</dbReference>
<gene>
    <name evidence="2" type="ORF">Z519_11920</name>
</gene>
<dbReference type="GeneID" id="27704848"/>
<feature type="domain" description="Retrovirus-related Pol polyprotein from transposon TNT 1-94-like beta-barrel" evidence="1">
    <location>
        <begin position="6"/>
        <end position="76"/>
    </location>
</feature>
<dbReference type="EMBL" id="KN847003">
    <property type="protein sequence ID" value="KIW87595.1"/>
    <property type="molecule type" value="Genomic_DNA"/>
</dbReference>
<dbReference type="Pfam" id="PF22936">
    <property type="entry name" value="Pol_BBD"/>
    <property type="match status" value="1"/>
</dbReference>